<evidence type="ECO:0000256" key="1">
    <source>
        <dbReference type="SAM" id="Phobius"/>
    </source>
</evidence>
<gene>
    <name evidence="2" type="ORF">KI659_12540</name>
</gene>
<dbReference type="EMBL" id="JAHCMY010000006">
    <property type="protein sequence ID" value="MBS9524840.1"/>
    <property type="molecule type" value="Genomic_DNA"/>
</dbReference>
<organism evidence="2 3">
    <name type="scientific">Litoribacter ruber</name>
    <dbReference type="NCBI Taxonomy" id="702568"/>
    <lineage>
        <taxon>Bacteria</taxon>
        <taxon>Pseudomonadati</taxon>
        <taxon>Bacteroidota</taxon>
        <taxon>Cytophagia</taxon>
        <taxon>Cytophagales</taxon>
        <taxon>Cyclobacteriaceae</taxon>
        <taxon>Litoribacter</taxon>
    </lineage>
</organism>
<accession>A0AAP2G4T7</accession>
<feature type="transmembrane region" description="Helical" evidence="1">
    <location>
        <begin position="6"/>
        <end position="25"/>
    </location>
</feature>
<sequence length="123" mass="14597">MEYLYIILIILVIAGVLIFPIWLFLRRSTELKIQGSEVTFISPIQSESISFEKDLISWQVQEAYFLWWGKVYAINMQFAGNKWKSINSRIQPENYQKLLRVLSEYYAEKRIDKRAKGPTSDQR</sequence>
<evidence type="ECO:0000313" key="3">
    <source>
        <dbReference type="Proteomes" id="UP001319104"/>
    </source>
</evidence>
<name>A0AAP2G4T7_9BACT</name>
<keyword evidence="1" id="KW-0812">Transmembrane</keyword>
<comment type="caution">
    <text evidence="2">The sequence shown here is derived from an EMBL/GenBank/DDBJ whole genome shotgun (WGS) entry which is preliminary data.</text>
</comment>
<dbReference type="RefSeq" id="WP_213945696.1">
    <property type="nucleotide sequence ID" value="NZ_JAHBGI010000012.1"/>
</dbReference>
<evidence type="ECO:0000313" key="2">
    <source>
        <dbReference type="EMBL" id="MBS9524840.1"/>
    </source>
</evidence>
<reference evidence="2 3" key="1">
    <citation type="submission" date="2021-05" db="EMBL/GenBank/DDBJ databases">
        <authorList>
            <person name="Zhang Z.D."/>
            <person name="Osman G."/>
        </authorList>
    </citation>
    <scope>NUCLEOTIDE SEQUENCE [LARGE SCALE GENOMIC DNA]</scope>
    <source>
        <strain evidence="2 3">KCTC 32217</strain>
    </source>
</reference>
<dbReference type="Proteomes" id="UP001319104">
    <property type="component" value="Unassembled WGS sequence"/>
</dbReference>
<proteinExistence type="predicted"/>
<keyword evidence="1" id="KW-1133">Transmembrane helix</keyword>
<keyword evidence="3" id="KW-1185">Reference proteome</keyword>
<dbReference type="AlphaFoldDB" id="A0AAP2G4T7"/>
<protein>
    <submittedName>
        <fullName evidence="2">Uncharacterized protein</fullName>
    </submittedName>
</protein>
<keyword evidence="1" id="KW-0472">Membrane</keyword>